<accession>A0ABP8S663</accession>
<dbReference type="EMBL" id="BAABGT010000123">
    <property type="protein sequence ID" value="GAA4560918.1"/>
    <property type="molecule type" value="Genomic_DNA"/>
</dbReference>
<gene>
    <name evidence="1" type="ORF">GCM10023175_71940</name>
</gene>
<evidence type="ECO:0000313" key="2">
    <source>
        <dbReference type="Proteomes" id="UP001501598"/>
    </source>
</evidence>
<dbReference type="Gene3D" id="3.40.50.1820">
    <property type="entry name" value="alpha/beta hydrolase"/>
    <property type="match status" value="1"/>
</dbReference>
<evidence type="ECO:0008006" key="3">
    <source>
        <dbReference type="Google" id="ProtNLM"/>
    </source>
</evidence>
<proteinExistence type="predicted"/>
<dbReference type="InterPro" id="IPR029058">
    <property type="entry name" value="AB_hydrolase_fold"/>
</dbReference>
<reference evidence="2" key="1">
    <citation type="journal article" date="2019" name="Int. J. Syst. Evol. Microbiol.">
        <title>The Global Catalogue of Microorganisms (GCM) 10K type strain sequencing project: providing services to taxonomists for standard genome sequencing and annotation.</title>
        <authorList>
            <consortium name="The Broad Institute Genomics Platform"/>
            <consortium name="The Broad Institute Genome Sequencing Center for Infectious Disease"/>
            <person name="Wu L."/>
            <person name="Ma J."/>
        </authorList>
    </citation>
    <scope>NUCLEOTIDE SEQUENCE [LARGE SCALE GENOMIC DNA]</scope>
    <source>
        <strain evidence="2">JCM 17906</strain>
    </source>
</reference>
<dbReference type="SUPFAM" id="SSF53474">
    <property type="entry name" value="alpha/beta-Hydrolases"/>
    <property type="match status" value="1"/>
</dbReference>
<keyword evidence="2" id="KW-1185">Reference proteome</keyword>
<dbReference type="RefSeq" id="WP_345428837.1">
    <property type="nucleotide sequence ID" value="NZ_BAABGT010000123.1"/>
</dbReference>
<comment type="caution">
    <text evidence="1">The sequence shown here is derived from an EMBL/GenBank/DDBJ whole genome shotgun (WGS) entry which is preliminary data.</text>
</comment>
<name>A0ABP8S663_9PSEU</name>
<organism evidence="1 2">
    <name type="scientific">Pseudonocardia xishanensis</name>
    <dbReference type="NCBI Taxonomy" id="630995"/>
    <lineage>
        <taxon>Bacteria</taxon>
        <taxon>Bacillati</taxon>
        <taxon>Actinomycetota</taxon>
        <taxon>Actinomycetes</taxon>
        <taxon>Pseudonocardiales</taxon>
        <taxon>Pseudonocardiaceae</taxon>
        <taxon>Pseudonocardia</taxon>
    </lineage>
</organism>
<protein>
    <recommendedName>
        <fullName evidence="3">Alpha/beta hydrolase family protein</fullName>
    </recommendedName>
</protein>
<sequence length="205" mass="22110">MPAGSALLLPGFLDGPDLPSTRTLRADLEAAGFACHTVAAGPGTTTGHLAEIRDRLVGPTILIGFCYGAHLAVLAADERLGDVVLLMPTRQFIWAEAYDPAKDTWGESKAFVRGTRSVALPRAVLDDALRYDVDLARKSLVRRVLFVGGERDEVIGPDVVRDLYDECGSPDKTLRILPGVQHDYRDHPDQIAAVNAAVLEWLAVG</sequence>
<evidence type="ECO:0000313" key="1">
    <source>
        <dbReference type="EMBL" id="GAA4560918.1"/>
    </source>
</evidence>
<dbReference type="Proteomes" id="UP001501598">
    <property type="component" value="Unassembled WGS sequence"/>
</dbReference>